<organism evidence="7 8">
    <name type="scientific">Gordonia oryzae</name>
    <dbReference type="NCBI Taxonomy" id="2487349"/>
    <lineage>
        <taxon>Bacteria</taxon>
        <taxon>Bacillati</taxon>
        <taxon>Actinomycetota</taxon>
        <taxon>Actinomycetes</taxon>
        <taxon>Mycobacteriales</taxon>
        <taxon>Gordoniaceae</taxon>
        <taxon>Gordonia</taxon>
    </lineage>
</organism>
<dbReference type="SUPFAM" id="SSF53335">
    <property type="entry name" value="S-adenosyl-L-methionine-dependent methyltransferases"/>
    <property type="match status" value="1"/>
</dbReference>
<keyword evidence="8" id="KW-1185">Reference proteome</keyword>
<keyword evidence="5 6" id="KW-0949">S-adenosyl-L-methionine</keyword>
<dbReference type="InterPro" id="IPR011610">
    <property type="entry name" value="SAM_mthyl_Trfase_ML2640-like"/>
</dbReference>
<evidence type="ECO:0000313" key="8">
    <source>
        <dbReference type="Proteomes" id="UP000267536"/>
    </source>
</evidence>
<dbReference type="Proteomes" id="UP000267536">
    <property type="component" value="Unassembled WGS sequence"/>
</dbReference>
<dbReference type="OrthoDB" id="9806164at2"/>
<keyword evidence="4 7" id="KW-0808">Transferase</keyword>
<comment type="caution">
    <text evidence="7">The sequence shown here is derived from an EMBL/GenBank/DDBJ whole genome shotgun (WGS) entry which is preliminary data.</text>
</comment>
<dbReference type="GO" id="GO:0008168">
    <property type="term" value="F:methyltransferase activity"/>
    <property type="evidence" value="ECO:0007669"/>
    <property type="project" value="UniProtKB-UniRule"/>
</dbReference>
<evidence type="ECO:0000256" key="2">
    <source>
        <dbReference type="ARBA" id="ARBA00008138"/>
    </source>
</evidence>
<evidence type="ECO:0000256" key="1">
    <source>
        <dbReference type="ARBA" id="ARBA00003907"/>
    </source>
</evidence>
<accession>A0A3N4H4Q4</accession>
<dbReference type="InterPro" id="IPR029063">
    <property type="entry name" value="SAM-dependent_MTases_sf"/>
</dbReference>
<dbReference type="EC" id="2.1.1.-" evidence="6"/>
<dbReference type="Gene3D" id="3.40.50.150">
    <property type="entry name" value="Vaccinia Virus protein VP39"/>
    <property type="match status" value="1"/>
</dbReference>
<proteinExistence type="inferred from homology"/>
<protein>
    <recommendedName>
        <fullName evidence="6">S-adenosyl-L-methionine-dependent methyltransferase</fullName>
        <ecNumber evidence="6">2.1.1.-</ecNumber>
    </recommendedName>
</protein>
<dbReference type="PANTHER" id="PTHR43619:SF2">
    <property type="entry name" value="S-ADENOSYL-L-METHIONINE-DEPENDENT METHYLTRANSFERASES SUPERFAMILY PROTEIN"/>
    <property type="match status" value="1"/>
</dbReference>
<dbReference type="Pfam" id="PF04072">
    <property type="entry name" value="LCM"/>
    <property type="match status" value="1"/>
</dbReference>
<name>A0A3N4H4Q4_9ACTN</name>
<dbReference type="NCBIfam" id="TIGR00027">
    <property type="entry name" value="mthyl_TIGR00027"/>
    <property type="match status" value="1"/>
</dbReference>
<comment type="function">
    <text evidence="1 6">Exhibits S-adenosyl-L-methionine-dependent methyltransferase activity.</text>
</comment>
<evidence type="ECO:0000256" key="5">
    <source>
        <dbReference type="ARBA" id="ARBA00022691"/>
    </source>
</evidence>
<comment type="similarity">
    <text evidence="2 6">Belongs to the UPF0677 family.</text>
</comment>
<dbReference type="GO" id="GO:0032259">
    <property type="term" value="P:methylation"/>
    <property type="evidence" value="ECO:0007669"/>
    <property type="project" value="UniProtKB-KW"/>
</dbReference>
<dbReference type="InterPro" id="IPR007213">
    <property type="entry name" value="Ppm1/Ppm2/Tcmp"/>
</dbReference>
<dbReference type="AlphaFoldDB" id="A0A3N4H4Q4"/>
<evidence type="ECO:0000256" key="3">
    <source>
        <dbReference type="ARBA" id="ARBA00022603"/>
    </source>
</evidence>
<gene>
    <name evidence="7" type="ORF">EF294_00985</name>
</gene>
<keyword evidence="3 6" id="KW-0489">Methyltransferase</keyword>
<evidence type="ECO:0000256" key="6">
    <source>
        <dbReference type="RuleBase" id="RU362030"/>
    </source>
</evidence>
<dbReference type="EMBL" id="RKMH01000001">
    <property type="protein sequence ID" value="RPA66371.1"/>
    <property type="molecule type" value="Genomic_DNA"/>
</dbReference>
<dbReference type="PANTHER" id="PTHR43619">
    <property type="entry name" value="S-ADENOSYL-L-METHIONINE-DEPENDENT METHYLTRANSFERASE YKTD-RELATED"/>
    <property type="match status" value="1"/>
</dbReference>
<reference evidence="7 8" key="1">
    <citation type="submission" date="2018-11" db="EMBL/GenBank/DDBJ databases">
        <title>Draft genome sequence of Gordonia sp. RS15-1S isolated from rice stems.</title>
        <authorList>
            <person name="Muangham S."/>
        </authorList>
    </citation>
    <scope>NUCLEOTIDE SEQUENCE [LARGE SCALE GENOMIC DNA]</scope>
    <source>
        <strain evidence="7 8">RS15-1S</strain>
    </source>
</reference>
<evidence type="ECO:0000256" key="4">
    <source>
        <dbReference type="ARBA" id="ARBA00022679"/>
    </source>
</evidence>
<sequence>MIELDAVGQTALGVASVRAYESLRRDALFTDPLAVALFESALVASGVTDPDGTLPPMPPATDAAGRERLGMYHWIVARTLFLDDMFRSAARDGIEQFVILGSGLDARAFRLDLGSAAVVYELDRPPVVEVKEALVAEHELVAGTGRRVVQADLISDWLSPLIEAGLHTDEPTCWLAEGLLVYFEPDVARRVIDTIGRASASGSRIGVTVRSTRGTRTDGPFAQVAALWHQDPGIVRRFTDTGWTCEVTDTASVLAAAGRAIDAELGAAGTADDGSVGPSASLLAGRFESRSVGRAD</sequence>
<dbReference type="RefSeq" id="WP_123925149.1">
    <property type="nucleotide sequence ID" value="NZ_JBPSDP010000002.1"/>
</dbReference>
<evidence type="ECO:0000313" key="7">
    <source>
        <dbReference type="EMBL" id="RPA66371.1"/>
    </source>
</evidence>